<feature type="transmembrane region" description="Helical" evidence="16">
    <location>
        <begin position="221"/>
        <end position="237"/>
    </location>
</feature>
<feature type="domain" description="Polysaccharide export protein N-terminal" evidence="17">
    <location>
        <begin position="494"/>
        <end position="569"/>
    </location>
</feature>
<evidence type="ECO:0000256" key="2">
    <source>
        <dbReference type="ARBA" id="ARBA00009450"/>
    </source>
</evidence>
<keyword evidence="21" id="KW-1185">Reference proteome</keyword>
<evidence type="ECO:0000256" key="4">
    <source>
        <dbReference type="ARBA" id="ARBA00022452"/>
    </source>
</evidence>
<proteinExistence type="inferred from homology"/>
<keyword evidence="14" id="KW-0998">Cell outer membrane</keyword>
<keyword evidence="15" id="KW-0449">Lipoprotein</keyword>
<feature type="domain" description="SLBB" evidence="19">
    <location>
        <begin position="575"/>
        <end position="654"/>
    </location>
</feature>
<dbReference type="Proteomes" id="UP000663637">
    <property type="component" value="Chromosome"/>
</dbReference>
<sequence>MTGLSDNIRPILRANAVLALMVCFLLLGGKDARFLGWPLPLLQLMAATAFGLIFFPPRHGAPAGIWGALAALGLVALQLVPLPPRLLARFQPALIGEIRAYTGHNGWAASTTDLYETFGFLAFALLGATLYVIFRNTGRAVIIHCLYATVIVALASLTVAAIQISSGGDTFDFWNSPHVLNGPGFFANRNHQALFLGLASATVWWLAKLRGGHSSRASDKTRGIALFCSLALLLGAVGTASRAGIVLAVGSTILAIALFQRPSRRIGIATISIAAGIFAPGLAALAIFNDTVAGALNRFEAIDVDARWQLWATSWIAAKEFFPLGSGYGTFIPVYAMVEPIDQLTPAYANHAHNEYLELFLEGGLPFAIGFALFLAVFAKRLTAIFRHHDSPPSLAPLGALWMIAFLLHSLVDYPVRVPSLLALFAMGLAMTFAEHGEHTTHGSPPPSKDRKSMKTMLRLALPGLAMLAGCAPTPSLDNTRARLATPDAFPSAQHAIYRVGPADTLQINVFGEPGLSFEAITVDATGTIPFPLIGNLAVSGLTGEEISRLIAGRLGQRYIVDPRVTVFIARSAAQRLTVEGDVVKPGVFDIQGDTSLIQAMAMAQGPTRTAKLNEIIVFREVGEELYVARFDLAKVRKGIEPNIPLEGGDIVVVGYSQVKGTLRDVLQASPLLTALFVRAL</sequence>
<feature type="transmembrane region" description="Helical" evidence="16">
    <location>
        <begin position="364"/>
        <end position="383"/>
    </location>
</feature>
<feature type="transmembrane region" description="Helical" evidence="16">
    <location>
        <begin position="114"/>
        <end position="134"/>
    </location>
</feature>
<comment type="similarity">
    <text evidence="2">Belongs to the BexD/CtrA/VexA family.</text>
</comment>
<dbReference type="Pfam" id="PF02563">
    <property type="entry name" value="Poly_export"/>
    <property type="match status" value="1"/>
</dbReference>
<evidence type="ECO:0000256" key="13">
    <source>
        <dbReference type="ARBA" id="ARBA00023139"/>
    </source>
</evidence>
<keyword evidence="5" id="KW-0762">Sugar transport</keyword>
<dbReference type="EMBL" id="CP061510">
    <property type="protein sequence ID" value="QSB45321.1"/>
    <property type="molecule type" value="Genomic_DNA"/>
</dbReference>
<evidence type="ECO:0000256" key="7">
    <source>
        <dbReference type="ARBA" id="ARBA00022729"/>
    </source>
</evidence>
<evidence type="ECO:0000313" key="20">
    <source>
        <dbReference type="EMBL" id="QSB45321.1"/>
    </source>
</evidence>
<keyword evidence="3" id="KW-0813">Transport</keyword>
<dbReference type="InterPro" id="IPR054765">
    <property type="entry name" value="SLBB_dom"/>
</dbReference>
<keyword evidence="12 16" id="KW-0472">Membrane</keyword>
<evidence type="ECO:0000256" key="5">
    <source>
        <dbReference type="ARBA" id="ARBA00022597"/>
    </source>
</evidence>
<reference evidence="20 21" key="1">
    <citation type="submission" date="2020-09" db="EMBL/GenBank/DDBJ databases">
        <title>Complete genome sequence of altererythrobacter flavus SS-21NJ, isolated from Dongying oil sludge in Shandong province.</title>
        <authorList>
            <person name="Sun S."/>
            <person name="Zhang Z."/>
        </authorList>
    </citation>
    <scope>NUCLEOTIDE SEQUENCE [LARGE SCALE GENOMIC DNA]</scope>
    <source>
        <strain evidence="20 21">SS-21NJ</strain>
    </source>
</reference>
<evidence type="ECO:0000256" key="6">
    <source>
        <dbReference type="ARBA" id="ARBA00022692"/>
    </source>
</evidence>
<evidence type="ECO:0000259" key="18">
    <source>
        <dbReference type="Pfam" id="PF04932"/>
    </source>
</evidence>
<evidence type="ECO:0000313" key="21">
    <source>
        <dbReference type="Proteomes" id="UP000663637"/>
    </source>
</evidence>
<evidence type="ECO:0000256" key="10">
    <source>
        <dbReference type="ARBA" id="ARBA00023065"/>
    </source>
</evidence>
<keyword evidence="9" id="KW-0625">Polysaccharide transport</keyword>
<evidence type="ECO:0000259" key="19">
    <source>
        <dbReference type="Pfam" id="PF22461"/>
    </source>
</evidence>
<evidence type="ECO:0000256" key="1">
    <source>
        <dbReference type="ARBA" id="ARBA00004571"/>
    </source>
</evidence>
<dbReference type="Pfam" id="PF04932">
    <property type="entry name" value="Wzy_C"/>
    <property type="match status" value="1"/>
</dbReference>
<gene>
    <name evidence="20" type="ORF">IDJ81_04115</name>
</gene>
<evidence type="ECO:0000256" key="15">
    <source>
        <dbReference type="ARBA" id="ARBA00023288"/>
    </source>
</evidence>
<dbReference type="InterPro" id="IPR049712">
    <property type="entry name" value="Poly_export"/>
</dbReference>
<evidence type="ECO:0000256" key="11">
    <source>
        <dbReference type="ARBA" id="ARBA00023114"/>
    </source>
</evidence>
<protein>
    <submittedName>
        <fullName evidence="20">Polysaccharide biosynthesis/export family protein</fullName>
    </submittedName>
</protein>
<feature type="transmembrane region" description="Helical" evidence="16">
    <location>
        <begin position="141"/>
        <end position="164"/>
    </location>
</feature>
<dbReference type="InterPro" id="IPR003715">
    <property type="entry name" value="Poly_export_N"/>
</dbReference>
<evidence type="ECO:0000256" key="3">
    <source>
        <dbReference type="ARBA" id="ARBA00022448"/>
    </source>
</evidence>
<evidence type="ECO:0000259" key="17">
    <source>
        <dbReference type="Pfam" id="PF02563"/>
    </source>
</evidence>
<evidence type="ECO:0000256" key="12">
    <source>
        <dbReference type="ARBA" id="ARBA00023136"/>
    </source>
</evidence>
<feature type="transmembrane region" description="Helical" evidence="16">
    <location>
        <begin position="63"/>
        <end position="80"/>
    </location>
</feature>
<evidence type="ECO:0000256" key="8">
    <source>
        <dbReference type="ARBA" id="ARBA00022989"/>
    </source>
</evidence>
<keyword evidence="6 16" id="KW-0812">Transmembrane</keyword>
<dbReference type="InterPro" id="IPR007016">
    <property type="entry name" value="O-antigen_ligase-rel_domated"/>
</dbReference>
<feature type="transmembrane region" description="Helical" evidence="16">
    <location>
        <begin position="12"/>
        <end position="29"/>
    </location>
</feature>
<keyword evidence="10" id="KW-0406">Ion transport</keyword>
<evidence type="ECO:0000256" key="14">
    <source>
        <dbReference type="ARBA" id="ARBA00023237"/>
    </source>
</evidence>
<feature type="transmembrane region" description="Helical" evidence="16">
    <location>
        <begin position="266"/>
        <end position="288"/>
    </location>
</feature>
<comment type="subcellular location">
    <subcellularLocation>
        <location evidence="1">Cell outer membrane</location>
        <topology evidence="1">Multi-pass membrane protein</topology>
    </subcellularLocation>
</comment>
<organism evidence="20 21">
    <name type="scientific">Tsuneonella flava</name>
    <dbReference type="NCBI Taxonomy" id="2055955"/>
    <lineage>
        <taxon>Bacteria</taxon>
        <taxon>Pseudomonadati</taxon>
        <taxon>Pseudomonadota</taxon>
        <taxon>Alphaproteobacteria</taxon>
        <taxon>Sphingomonadales</taxon>
        <taxon>Erythrobacteraceae</taxon>
        <taxon>Tsuneonella</taxon>
    </lineage>
</organism>
<dbReference type="PANTHER" id="PTHR33619">
    <property type="entry name" value="POLYSACCHARIDE EXPORT PROTEIN GFCE-RELATED"/>
    <property type="match status" value="1"/>
</dbReference>
<keyword evidence="11" id="KW-0626">Porin</keyword>
<feature type="transmembrane region" description="Helical" evidence="16">
    <location>
        <begin position="191"/>
        <end position="209"/>
    </location>
</feature>
<keyword evidence="4" id="KW-1134">Transmembrane beta strand</keyword>
<dbReference type="RefSeq" id="WP_205444175.1">
    <property type="nucleotide sequence ID" value="NZ_CP061510.1"/>
</dbReference>
<name>A0ABX7KAN9_9SPHN</name>
<evidence type="ECO:0000256" key="9">
    <source>
        <dbReference type="ARBA" id="ARBA00023047"/>
    </source>
</evidence>
<dbReference type="Pfam" id="PF22461">
    <property type="entry name" value="SLBB_2"/>
    <property type="match status" value="1"/>
</dbReference>
<dbReference type="Gene3D" id="3.10.560.10">
    <property type="entry name" value="Outer membrane lipoprotein wza domain like"/>
    <property type="match status" value="1"/>
</dbReference>
<feature type="transmembrane region" description="Helical" evidence="16">
    <location>
        <begin position="35"/>
        <end position="56"/>
    </location>
</feature>
<dbReference type="PANTHER" id="PTHR33619:SF3">
    <property type="entry name" value="POLYSACCHARIDE EXPORT PROTEIN GFCE-RELATED"/>
    <property type="match status" value="1"/>
</dbReference>
<keyword evidence="8 16" id="KW-1133">Transmembrane helix</keyword>
<accession>A0ABX7KAN9</accession>
<feature type="domain" description="O-antigen ligase-related" evidence="18">
    <location>
        <begin position="228"/>
        <end position="371"/>
    </location>
</feature>
<keyword evidence="7" id="KW-0732">Signal</keyword>
<evidence type="ECO:0000256" key="16">
    <source>
        <dbReference type="SAM" id="Phobius"/>
    </source>
</evidence>
<keyword evidence="13" id="KW-0564">Palmitate</keyword>